<dbReference type="Pfam" id="PF01668">
    <property type="entry name" value="SmpB"/>
    <property type="match status" value="1"/>
</dbReference>
<dbReference type="PROSITE" id="PS01317">
    <property type="entry name" value="SSRP"/>
    <property type="match status" value="1"/>
</dbReference>
<proteinExistence type="inferred from homology"/>
<keyword evidence="2 3" id="KW-0694">RNA-binding</keyword>
<dbReference type="InterPro" id="IPR000037">
    <property type="entry name" value="SsrA-bd_prot"/>
</dbReference>
<dbReference type="NCBIfam" id="NF003843">
    <property type="entry name" value="PRK05422.1"/>
    <property type="match status" value="1"/>
</dbReference>
<organism evidence="4 5">
    <name type="scientific">Candidatus Giovannonibacteria bacterium RIFCSPHIGHO2_02_42_15</name>
    <dbReference type="NCBI Taxonomy" id="1798329"/>
    <lineage>
        <taxon>Bacteria</taxon>
        <taxon>Candidatus Giovannoniibacteriota</taxon>
    </lineage>
</organism>
<name>A0A1F5VLQ5_9BACT</name>
<evidence type="ECO:0000313" key="4">
    <source>
        <dbReference type="EMBL" id="OGF64363.1"/>
    </source>
</evidence>
<evidence type="ECO:0000256" key="1">
    <source>
        <dbReference type="ARBA" id="ARBA00022490"/>
    </source>
</evidence>
<evidence type="ECO:0000313" key="5">
    <source>
        <dbReference type="Proteomes" id="UP000177451"/>
    </source>
</evidence>
<comment type="similarity">
    <text evidence="3">Belongs to the SmpB family.</text>
</comment>
<dbReference type="HAMAP" id="MF_00023">
    <property type="entry name" value="SmpB"/>
    <property type="match status" value="1"/>
</dbReference>
<dbReference type="AlphaFoldDB" id="A0A1F5VLQ5"/>
<dbReference type="Gene3D" id="2.40.280.10">
    <property type="match status" value="1"/>
</dbReference>
<protein>
    <recommendedName>
        <fullName evidence="3">SsrA-binding protein</fullName>
    </recommendedName>
    <alternativeName>
        <fullName evidence="3">Small protein B</fullName>
    </alternativeName>
</protein>
<comment type="caution">
    <text evidence="4">The sequence shown here is derived from an EMBL/GenBank/DDBJ whole genome shotgun (WGS) entry which is preliminary data.</text>
</comment>
<dbReference type="GO" id="GO:0070929">
    <property type="term" value="P:trans-translation"/>
    <property type="evidence" value="ECO:0007669"/>
    <property type="project" value="UniProtKB-UniRule"/>
</dbReference>
<dbReference type="Proteomes" id="UP000177451">
    <property type="component" value="Unassembled WGS sequence"/>
</dbReference>
<dbReference type="GO" id="GO:0005829">
    <property type="term" value="C:cytosol"/>
    <property type="evidence" value="ECO:0007669"/>
    <property type="project" value="TreeGrafter"/>
</dbReference>
<dbReference type="PANTHER" id="PTHR30308:SF2">
    <property type="entry name" value="SSRA-BINDING PROTEIN"/>
    <property type="match status" value="1"/>
</dbReference>
<reference evidence="4 5" key="1">
    <citation type="journal article" date="2016" name="Nat. Commun.">
        <title>Thousands of microbial genomes shed light on interconnected biogeochemical processes in an aquifer system.</title>
        <authorList>
            <person name="Anantharaman K."/>
            <person name="Brown C.T."/>
            <person name="Hug L.A."/>
            <person name="Sharon I."/>
            <person name="Castelle C.J."/>
            <person name="Probst A.J."/>
            <person name="Thomas B.C."/>
            <person name="Singh A."/>
            <person name="Wilkins M.J."/>
            <person name="Karaoz U."/>
            <person name="Brodie E.L."/>
            <person name="Williams K.H."/>
            <person name="Hubbard S.S."/>
            <person name="Banfield J.F."/>
        </authorList>
    </citation>
    <scope>NUCLEOTIDE SEQUENCE [LARGE SCALE GENOMIC DNA]</scope>
</reference>
<dbReference type="GO" id="GO:0070930">
    <property type="term" value="P:trans-translation-dependent protein tagging"/>
    <property type="evidence" value="ECO:0007669"/>
    <property type="project" value="TreeGrafter"/>
</dbReference>
<accession>A0A1F5VLQ5</accession>
<evidence type="ECO:0000256" key="2">
    <source>
        <dbReference type="ARBA" id="ARBA00022884"/>
    </source>
</evidence>
<evidence type="ECO:0000256" key="3">
    <source>
        <dbReference type="HAMAP-Rule" id="MF_00023"/>
    </source>
</evidence>
<dbReference type="GO" id="GO:0003723">
    <property type="term" value="F:RNA binding"/>
    <property type="evidence" value="ECO:0007669"/>
    <property type="project" value="UniProtKB-UniRule"/>
</dbReference>
<keyword evidence="1 3" id="KW-0963">Cytoplasm</keyword>
<gene>
    <name evidence="3" type="primary">smpB</name>
    <name evidence="4" type="ORF">A2Z53_00550</name>
</gene>
<dbReference type="CDD" id="cd09294">
    <property type="entry name" value="SmpB"/>
    <property type="match status" value="1"/>
</dbReference>
<dbReference type="InterPro" id="IPR023620">
    <property type="entry name" value="SmpB"/>
</dbReference>
<dbReference type="InterPro" id="IPR020081">
    <property type="entry name" value="SsrA-bd_prot_CS"/>
</dbReference>
<dbReference type="PANTHER" id="PTHR30308">
    <property type="entry name" value="TMRNA-BINDING COMPONENT OF TRANS-TRANSLATION TAGGING COMPLEX"/>
    <property type="match status" value="1"/>
</dbReference>
<comment type="subcellular location">
    <subcellularLocation>
        <location evidence="3">Cytoplasm</location>
    </subcellularLocation>
    <text evidence="3">The tmRNA-SmpB complex associates with stalled 70S ribosomes.</text>
</comment>
<dbReference type="SUPFAM" id="SSF74982">
    <property type="entry name" value="Small protein B (SmpB)"/>
    <property type="match status" value="1"/>
</dbReference>
<dbReference type="EMBL" id="MFHH01000043">
    <property type="protein sequence ID" value="OGF64363.1"/>
    <property type="molecule type" value="Genomic_DNA"/>
</dbReference>
<dbReference type="NCBIfam" id="TIGR00086">
    <property type="entry name" value="smpB"/>
    <property type="match status" value="1"/>
</dbReference>
<comment type="function">
    <text evidence="3">Required for rescue of stalled ribosomes mediated by trans-translation. Binds to transfer-messenger RNA (tmRNA), required for stable association of tmRNA with ribosomes. tmRNA and SmpB together mimic tRNA shape, replacing the anticodon stem-loop with SmpB. tmRNA is encoded by the ssrA gene; the 2 termini fold to resemble tRNA(Ala) and it encodes a 'tag peptide', a short internal open reading frame. During trans-translation Ala-aminoacylated tmRNA acts like a tRNA, entering the A-site of stalled ribosomes, displacing the stalled mRNA. The ribosome then switches to translate the ORF on the tmRNA; the nascent peptide is terminated with the 'tag peptide' encoded by the tmRNA and targeted for degradation. The ribosome is freed to recommence translation, which seems to be the essential function of trans-translation.</text>
</comment>
<sequence>MPSLLENKKAYFNYEILETYEAGLSLFGLEVKSLKNKHGSIAGARVLIRGDEAFIVGMDIPPYQPNNTPKEYERERTRKLLLHSGEISHLSGKAAERGLAIIPTKVYTAHGRIKIEIAVVRGKKKFEKREKIKKRDIEREIGRSLK</sequence>